<reference evidence="4 5" key="1">
    <citation type="submission" date="2014-01" db="EMBL/GenBank/DDBJ databases">
        <authorList>
            <person name="Dobos K."/>
            <person name="Lenaerts A."/>
            <person name="Ordway D."/>
            <person name="DeGroote M.A."/>
            <person name="Parker T."/>
            <person name="Sizemore C."/>
            <person name="Tallon L.J."/>
            <person name="Sadzewicz L.K."/>
            <person name="Sengamalay N."/>
            <person name="Fraser C.M."/>
            <person name="Hine E."/>
            <person name="Shefchek K.A."/>
            <person name="Das S.P."/>
            <person name="Tettelin H."/>
        </authorList>
    </citation>
    <scope>NUCLEOTIDE SEQUENCE [LARGE SCALE GENOMIC DNA]</scope>
    <source>
        <strain evidence="4 5">Harvey</strain>
    </source>
</reference>
<comment type="caution">
    <text evidence="4">The sequence shown here is derived from an EMBL/GenBank/DDBJ whole genome shotgun (WGS) entry which is preliminary data.</text>
</comment>
<evidence type="ECO:0000256" key="1">
    <source>
        <dbReference type="ARBA" id="ARBA00022670"/>
    </source>
</evidence>
<keyword evidence="5" id="KW-1185">Reference proteome</keyword>
<name>A0ABN0QRT2_MYCUL</name>
<dbReference type="Gene3D" id="3.40.630.10">
    <property type="entry name" value="Zn peptidases"/>
    <property type="match status" value="1"/>
</dbReference>
<evidence type="ECO:0000313" key="5">
    <source>
        <dbReference type="Proteomes" id="UP000020681"/>
    </source>
</evidence>
<organism evidence="4 5">
    <name type="scientific">Mycobacterium ulcerans str. Harvey</name>
    <dbReference type="NCBI Taxonomy" id="1299332"/>
    <lineage>
        <taxon>Bacteria</taxon>
        <taxon>Bacillati</taxon>
        <taxon>Actinomycetota</taxon>
        <taxon>Actinomycetes</taxon>
        <taxon>Mycobacteriales</taxon>
        <taxon>Mycobacteriaceae</taxon>
        <taxon>Mycobacterium</taxon>
        <taxon>Mycobacterium ulcerans group</taxon>
    </lineage>
</organism>
<sequence length="134" mass="14852">MREVLPSVRQDLEKLVRIESVWADPGRRAEVHRSAQTVADLLAQAGFDDVQIVSEGGAPAVIAQHPAPPGAPTALLYAHHDVQPEGDPDQWASARSSRPNATVVFTGVARPMTRRESQRIWRPFGRTMANRRWV</sequence>
<dbReference type="Proteomes" id="UP000020681">
    <property type="component" value="Unassembled WGS sequence"/>
</dbReference>
<evidence type="ECO:0000313" key="4">
    <source>
        <dbReference type="EMBL" id="EUA87415.1"/>
    </source>
</evidence>
<evidence type="ECO:0000256" key="3">
    <source>
        <dbReference type="ARBA" id="ARBA00022801"/>
    </source>
</evidence>
<evidence type="ECO:0000256" key="2">
    <source>
        <dbReference type="ARBA" id="ARBA00022723"/>
    </source>
</evidence>
<keyword evidence="3" id="KW-0378">Hydrolase</keyword>
<gene>
    <name evidence="4" type="primary">argE</name>
    <name evidence="4" type="ORF">I551_6192</name>
</gene>
<proteinExistence type="predicted"/>
<dbReference type="InterPro" id="IPR051458">
    <property type="entry name" value="Cyt/Met_Dipeptidase"/>
</dbReference>
<keyword evidence="1" id="KW-0645">Protease</keyword>
<dbReference type="EMBL" id="JAOL01000162">
    <property type="protein sequence ID" value="EUA87415.1"/>
    <property type="molecule type" value="Genomic_DNA"/>
</dbReference>
<keyword evidence="2" id="KW-0479">Metal-binding</keyword>
<accession>A0ABN0QRT2</accession>
<protein>
    <submittedName>
        <fullName evidence="4">Acetylornithine deacetylase ArgE domain protein</fullName>
    </submittedName>
</protein>
<dbReference type="PANTHER" id="PTHR43270">
    <property type="entry name" value="BETA-ALA-HIS DIPEPTIDASE"/>
    <property type="match status" value="1"/>
</dbReference>
<dbReference type="SUPFAM" id="SSF53187">
    <property type="entry name" value="Zn-dependent exopeptidases"/>
    <property type="match status" value="1"/>
</dbReference>
<dbReference type="PANTHER" id="PTHR43270:SF12">
    <property type="entry name" value="SUCCINYL-DIAMINOPIMELATE DESUCCINYLASE"/>
    <property type="match status" value="1"/>
</dbReference>